<organism evidence="1 2">
    <name type="scientific">Tatumella ptyseos ATCC 33301</name>
    <dbReference type="NCBI Taxonomy" id="1005995"/>
    <lineage>
        <taxon>Bacteria</taxon>
        <taxon>Pseudomonadati</taxon>
        <taxon>Pseudomonadota</taxon>
        <taxon>Gammaproteobacteria</taxon>
        <taxon>Enterobacterales</taxon>
        <taxon>Erwiniaceae</taxon>
        <taxon>Tatumella</taxon>
    </lineage>
</organism>
<dbReference type="Proteomes" id="UP000028602">
    <property type="component" value="Unassembled WGS sequence"/>
</dbReference>
<evidence type="ECO:0000313" key="1">
    <source>
        <dbReference type="EMBL" id="KFD20610.1"/>
    </source>
</evidence>
<dbReference type="AlphaFoldDB" id="A0A085JJG4"/>
<dbReference type="EMBL" id="JMPR01000020">
    <property type="protein sequence ID" value="KFD20610.1"/>
    <property type="molecule type" value="Genomic_DNA"/>
</dbReference>
<gene>
    <name evidence="1" type="ORF">GTPT_1143</name>
</gene>
<comment type="caution">
    <text evidence="1">The sequence shown here is derived from an EMBL/GenBank/DDBJ whole genome shotgun (WGS) entry which is preliminary data.</text>
</comment>
<protein>
    <submittedName>
        <fullName evidence="1">Uncharacterized protein</fullName>
    </submittedName>
</protein>
<proteinExistence type="predicted"/>
<keyword evidence="2" id="KW-1185">Reference proteome</keyword>
<evidence type="ECO:0000313" key="2">
    <source>
        <dbReference type="Proteomes" id="UP000028602"/>
    </source>
</evidence>
<name>A0A085JJG4_9GAMM</name>
<reference evidence="1 2" key="1">
    <citation type="submission" date="2014-05" db="EMBL/GenBank/DDBJ databases">
        <title>ATOL: Assembling a taxonomically balanced genome-scale reconstruction of the evolutionary history of the Enterobacteriaceae.</title>
        <authorList>
            <person name="Plunkett G.III."/>
            <person name="Neeno-Eckwall E.C."/>
            <person name="Glasner J.D."/>
            <person name="Perna N.T."/>
        </authorList>
    </citation>
    <scope>NUCLEOTIDE SEQUENCE [LARGE SCALE GENOMIC DNA]</scope>
    <source>
        <strain evidence="1 2">ATCC 33301</strain>
    </source>
</reference>
<accession>A0A085JJG4</accession>
<sequence length="70" mass="8240">MPTSGAPDVHRQDEMISAPWRRYDGHKRVEQWHKFDPWTSAGNINTPDKYKNVYISSYSLIRHVTHIGFL</sequence>